<proteinExistence type="predicted"/>
<dbReference type="AlphaFoldDB" id="A0A9P4PU55"/>
<organism evidence="1 2">
    <name type="scientific">Karstenula rhodostoma CBS 690.94</name>
    <dbReference type="NCBI Taxonomy" id="1392251"/>
    <lineage>
        <taxon>Eukaryota</taxon>
        <taxon>Fungi</taxon>
        <taxon>Dikarya</taxon>
        <taxon>Ascomycota</taxon>
        <taxon>Pezizomycotina</taxon>
        <taxon>Dothideomycetes</taxon>
        <taxon>Pleosporomycetidae</taxon>
        <taxon>Pleosporales</taxon>
        <taxon>Massarineae</taxon>
        <taxon>Didymosphaeriaceae</taxon>
        <taxon>Karstenula</taxon>
    </lineage>
</organism>
<evidence type="ECO:0000313" key="2">
    <source>
        <dbReference type="Proteomes" id="UP000799764"/>
    </source>
</evidence>
<sequence length="236" mass="26000">MMHSLVLHQNMPTTACSPRMFRLPDANQCTHLWRRRRNGLAERATRDGACTCPERGRSRRHRCQHASPTVPCLQRLRSDADALSADEPPRNHFSLDVTVLRAHYVPVNKPGMHSVRCCVYAHPAERASYAPPANGLNRRLISSTRNTQTFPGPLSKCIPSAGSAQIFPACPFANMCSVRAVIRSICRSVGLMRFTHRSTTLDMPISSAPSGALATTHNTLYPGLICTSVPKSTNDD</sequence>
<name>A0A9P4PU55_9PLEO</name>
<comment type="caution">
    <text evidence="1">The sequence shown here is derived from an EMBL/GenBank/DDBJ whole genome shotgun (WGS) entry which is preliminary data.</text>
</comment>
<keyword evidence="2" id="KW-1185">Reference proteome</keyword>
<dbReference type="Proteomes" id="UP000799764">
    <property type="component" value="Unassembled WGS sequence"/>
</dbReference>
<accession>A0A9P4PU55</accession>
<gene>
    <name evidence="1" type="ORF">P171DRAFT_140423</name>
</gene>
<reference evidence="1" key="1">
    <citation type="journal article" date="2020" name="Stud. Mycol.">
        <title>101 Dothideomycetes genomes: a test case for predicting lifestyles and emergence of pathogens.</title>
        <authorList>
            <person name="Haridas S."/>
            <person name="Albert R."/>
            <person name="Binder M."/>
            <person name="Bloem J."/>
            <person name="Labutti K."/>
            <person name="Salamov A."/>
            <person name="Andreopoulos B."/>
            <person name="Baker S."/>
            <person name="Barry K."/>
            <person name="Bills G."/>
            <person name="Bluhm B."/>
            <person name="Cannon C."/>
            <person name="Castanera R."/>
            <person name="Culley D."/>
            <person name="Daum C."/>
            <person name="Ezra D."/>
            <person name="Gonzalez J."/>
            <person name="Henrissat B."/>
            <person name="Kuo A."/>
            <person name="Liang C."/>
            <person name="Lipzen A."/>
            <person name="Lutzoni F."/>
            <person name="Magnuson J."/>
            <person name="Mondo S."/>
            <person name="Nolan M."/>
            <person name="Ohm R."/>
            <person name="Pangilinan J."/>
            <person name="Park H.-J."/>
            <person name="Ramirez L."/>
            <person name="Alfaro M."/>
            <person name="Sun H."/>
            <person name="Tritt A."/>
            <person name="Yoshinaga Y."/>
            <person name="Zwiers L.-H."/>
            <person name="Turgeon B."/>
            <person name="Goodwin S."/>
            <person name="Spatafora J."/>
            <person name="Crous P."/>
            <person name="Grigoriev I."/>
        </authorList>
    </citation>
    <scope>NUCLEOTIDE SEQUENCE</scope>
    <source>
        <strain evidence="1">CBS 690.94</strain>
    </source>
</reference>
<protein>
    <submittedName>
        <fullName evidence="1">Uncharacterized protein</fullName>
    </submittedName>
</protein>
<dbReference type="EMBL" id="MU001493">
    <property type="protein sequence ID" value="KAF2450481.1"/>
    <property type="molecule type" value="Genomic_DNA"/>
</dbReference>
<evidence type="ECO:0000313" key="1">
    <source>
        <dbReference type="EMBL" id="KAF2450481.1"/>
    </source>
</evidence>